<dbReference type="EMBL" id="MU863624">
    <property type="protein sequence ID" value="KAK4106459.1"/>
    <property type="molecule type" value="Genomic_DNA"/>
</dbReference>
<gene>
    <name evidence="2" type="ORF">N658DRAFT_414208</name>
</gene>
<dbReference type="InterPro" id="IPR013744">
    <property type="entry name" value="SidJ"/>
</dbReference>
<evidence type="ECO:0000313" key="2">
    <source>
        <dbReference type="EMBL" id="KAK4106459.1"/>
    </source>
</evidence>
<dbReference type="Gene3D" id="3.40.50.1820">
    <property type="entry name" value="alpha/beta hydrolase"/>
    <property type="match status" value="1"/>
</dbReference>
<proteinExistence type="predicted"/>
<dbReference type="SUPFAM" id="SSF53474">
    <property type="entry name" value="alpha/beta-Hydrolases"/>
    <property type="match status" value="1"/>
</dbReference>
<accession>A0AAN6QCV9</accession>
<dbReference type="AlphaFoldDB" id="A0AAN6QCV9"/>
<feature type="region of interest" description="Disordered" evidence="1">
    <location>
        <begin position="1"/>
        <end position="26"/>
    </location>
</feature>
<feature type="non-terminal residue" evidence="2">
    <location>
        <position position="1"/>
    </location>
</feature>
<protein>
    <submittedName>
        <fullName evidence="2">DUF1749-domain-containing protein</fullName>
    </submittedName>
</protein>
<reference evidence="2" key="1">
    <citation type="journal article" date="2023" name="Mol. Phylogenet. Evol.">
        <title>Genome-scale phylogeny and comparative genomics of the fungal order Sordariales.</title>
        <authorList>
            <person name="Hensen N."/>
            <person name="Bonometti L."/>
            <person name="Westerberg I."/>
            <person name="Brannstrom I.O."/>
            <person name="Guillou S."/>
            <person name="Cros-Aarteil S."/>
            <person name="Calhoun S."/>
            <person name="Haridas S."/>
            <person name="Kuo A."/>
            <person name="Mondo S."/>
            <person name="Pangilinan J."/>
            <person name="Riley R."/>
            <person name="LaButti K."/>
            <person name="Andreopoulos B."/>
            <person name="Lipzen A."/>
            <person name="Chen C."/>
            <person name="Yan M."/>
            <person name="Daum C."/>
            <person name="Ng V."/>
            <person name="Clum A."/>
            <person name="Steindorff A."/>
            <person name="Ohm R.A."/>
            <person name="Martin F."/>
            <person name="Silar P."/>
            <person name="Natvig D.O."/>
            <person name="Lalanne C."/>
            <person name="Gautier V."/>
            <person name="Ament-Velasquez S.L."/>
            <person name="Kruys A."/>
            <person name="Hutchinson M.I."/>
            <person name="Powell A.J."/>
            <person name="Barry K."/>
            <person name="Miller A.N."/>
            <person name="Grigoriev I.V."/>
            <person name="Debuchy R."/>
            <person name="Gladieux P."/>
            <person name="Hiltunen Thoren M."/>
            <person name="Johannesson H."/>
        </authorList>
    </citation>
    <scope>NUCLEOTIDE SEQUENCE</scope>
    <source>
        <strain evidence="2">CBS 757.83</strain>
    </source>
</reference>
<evidence type="ECO:0000256" key="1">
    <source>
        <dbReference type="SAM" id="MobiDB-lite"/>
    </source>
</evidence>
<dbReference type="Proteomes" id="UP001305647">
    <property type="component" value="Unassembled WGS sequence"/>
</dbReference>
<dbReference type="PANTHER" id="PTHR31591:SF7">
    <property type="entry name" value="DUF1749-DOMAIN-CONTAINING PROTEIN"/>
    <property type="match status" value="1"/>
</dbReference>
<name>A0AAN6QCV9_9PEZI</name>
<dbReference type="InterPro" id="IPR029058">
    <property type="entry name" value="AB_hydrolase_fold"/>
</dbReference>
<keyword evidence="3" id="KW-1185">Reference proteome</keyword>
<dbReference type="Pfam" id="PF08538">
    <property type="entry name" value="DUF1749"/>
    <property type="match status" value="1"/>
</dbReference>
<dbReference type="PANTHER" id="PTHR31591">
    <property type="entry name" value="UPF0613 PROTEIN PB24D3.06C"/>
    <property type="match status" value="1"/>
</dbReference>
<evidence type="ECO:0000313" key="3">
    <source>
        <dbReference type="Proteomes" id="UP001305647"/>
    </source>
</evidence>
<comment type="caution">
    <text evidence="2">The sequence shown here is derived from an EMBL/GenBank/DDBJ whole genome shotgun (WGS) entry which is preliminary data.</text>
</comment>
<organism evidence="2 3">
    <name type="scientific">Parathielavia hyrcaniae</name>
    <dbReference type="NCBI Taxonomy" id="113614"/>
    <lineage>
        <taxon>Eukaryota</taxon>
        <taxon>Fungi</taxon>
        <taxon>Dikarya</taxon>
        <taxon>Ascomycota</taxon>
        <taxon>Pezizomycotina</taxon>
        <taxon>Sordariomycetes</taxon>
        <taxon>Sordariomycetidae</taxon>
        <taxon>Sordariales</taxon>
        <taxon>Chaetomiaceae</taxon>
        <taxon>Parathielavia</taxon>
    </lineage>
</organism>
<reference evidence="2" key="2">
    <citation type="submission" date="2023-05" db="EMBL/GenBank/DDBJ databases">
        <authorList>
            <consortium name="Lawrence Berkeley National Laboratory"/>
            <person name="Steindorff A."/>
            <person name="Hensen N."/>
            <person name="Bonometti L."/>
            <person name="Westerberg I."/>
            <person name="Brannstrom I.O."/>
            <person name="Guillou S."/>
            <person name="Cros-Aarteil S."/>
            <person name="Calhoun S."/>
            <person name="Haridas S."/>
            <person name="Kuo A."/>
            <person name="Mondo S."/>
            <person name="Pangilinan J."/>
            <person name="Riley R."/>
            <person name="Labutti K."/>
            <person name="Andreopoulos B."/>
            <person name="Lipzen A."/>
            <person name="Chen C."/>
            <person name="Yanf M."/>
            <person name="Daum C."/>
            <person name="Ng V."/>
            <person name="Clum A."/>
            <person name="Ohm R."/>
            <person name="Martin F."/>
            <person name="Silar P."/>
            <person name="Natvig D."/>
            <person name="Lalanne C."/>
            <person name="Gautier V."/>
            <person name="Ament-Velasquez S.L."/>
            <person name="Kruys A."/>
            <person name="Hutchinson M.I."/>
            <person name="Powell A.J."/>
            <person name="Barry K."/>
            <person name="Miller A.N."/>
            <person name="Grigoriev I.V."/>
            <person name="Debuchy R."/>
            <person name="Gladieux P."/>
            <person name="Thoren M.H."/>
            <person name="Johannesson H."/>
        </authorList>
    </citation>
    <scope>NUCLEOTIDE SEQUENCE</scope>
    <source>
        <strain evidence="2">CBS 757.83</strain>
    </source>
</reference>
<sequence>LTMSNTTTPPYPVRVHSYRSSGQSPRTVQTYEHIVTTTNTSQPQPQPQNALVFIGGLGDGPHTIPYVRHVAEHLGSGHTLLGAGPGRWVVFEARLSSAFAGFGHGSLAQDAEEVADLVRYLRRRSGAGLGAGSGLGMQKVVLMGHSTGCQDCLEYGGRFLKGREEEGDVWVDGFVLQGPVSDREAIGMVEDGGEVGESIAVADAMVGERKGGEVVPREVMPKGWRGSPVTADRWLSLASVGGDDDYFSSDLPDNKLVDIWARLEQPVLILPSEKDEWVPSGVDVMRLVNKWKGFCKPGIASDLSGLIPGANHRVDNELGQRWLADRVAQFLVAIEK</sequence>